<dbReference type="Proteomes" id="UP000028492">
    <property type="component" value="Chromosome"/>
</dbReference>
<name>A0A075UQ81_9PSEU</name>
<dbReference type="AlphaFoldDB" id="A0A075UQ81"/>
<organism evidence="1 2">
    <name type="scientific">Amycolatopsis japonica</name>
    <dbReference type="NCBI Taxonomy" id="208439"/>
    <lineage>
        <taxon>Bacteria</taxon>
        <taxon>Bacillati</taxon>
        <taxon>Actinomycetota</taxon>
        <taxon>Actinomycetes</taxon>
        <taxon>Pseudonocardiales</taxon>
        <taxon>Pseudonocardiaceae</taxon>
        <taxon>Amycolatopsis</taxon>
        <taxon>Amycolatopsis japonica group</taxon>
    </lineage>
</organism>
<reference evidence="1 2" key="1">
    <citation type="journal article" date="2014" name="J. Biotechnol.">
        <title>Complete genome sequence of the actinobacterium Amycolatopsis japonica MG417-CF17(T) (=DSM 44213T) producing (S,S)-N,N'-ethylenediaminedisuccinic acid.</title>
        <authorList>
            <person name="Stegmann E."/>
            <person name="Albersmeier A."/>
            <person name="Spohn M."/>
            <person name="Gert H."/>
            <person name="Weber T."/>
            <person name="Wohlleben W."/>
            <person name="Kalinowski J."/>
            <person name="Ruckert C."/>
        </authorList>
    </citation>
    <scope>NUCLEOTIDE SEQUENCE [LARGE SCALE GENOMIC DNA]</scope>
    <source>
        <strain evidence="2">MG417-CF17 (DSM 44213)</strain>
    </source>
</reference>
<dbReference type="KEGG" id="aja:AJAP_17370"/>
<proteinExistence type="predicted"/>
<dbReference type="HOGENOM" id="CLU_3076081_0_0_11"/>
<evidence type="ECO:0000313" key="2">
    <source>
        <dbReference type="Proteomes" id="UP000028492"/>
    </source>
</evidence>
<dbReference type="EMBL" id="CP008953">
    <property type="protein sequence ID" value="AIG76342.1"/>
    <property type="molecule type" value="Genomic_DNA"/>
</dbReference>
<accession>A0A075UQ81</accession>
<keyword evidence="2" id="KW-1185">Reference proteome</keyword>
<sequence length="52" mass="5577">MKASFPTFRVGKEAFTTHEAEGQPPVGSPARASCAVKGRNDSVYSYVLSGWT</sequence>
<gene>
    <name evidence="1" type="ORF">AJAP_17370</name>
</gene>
<protein>
    <submittedName>
        <fullName evidence="1">Uncharacterized protein</fullName>
    </submittedName>
</protein>
<evidence type="ECO:0000313" key="1">
    <source>
        <dbReference type="EMBL" id="AIG76342.1"/>
    </source>
</evidence>